<evidence type="ECO:0000256" key="4">
    <source>
        <dbReference type="ARBA" id="ARBA00022679"/>
    </source>
</evidence>
<evidence type="ECO:0000256" key="7">
    <source>
        <dbReference type="ARBA" id="ARBA00022989"/>
    </source>
</evidence>
<dbReference type="AlphaFoldDB" id="A0AAN8XGN7"/>
<dbReference type="GO" id="GO:0006493">
    <property type="term" value="P:protein O-linked glycosylation"/>
    <property type="evidence" value="ECO:0007669"/>
    <property type="project" value="TreeGrafter"/>
</dbReference>
<evidence type="ECO:0000256" key="8">
    <source>
        <dbReference type="ARBA" id="ARBA00023034"/>
    </source>
</evidence>
<evidence type="ECO:0000256" key="9">
    <source>
        <dbReference type="ARBA" id="ARBA00023136"/>
    </source>
</evidence>
<comment type="caution">
    <text evidence="12">The sequence shown here is derived from an EMBL/GenBank/DDBJ whole genome shotgun (WGS) entry which is preliminary data.</text>
</comment>
<keyword evidence="6" id="KW-0735">Signal-anchor</keyword>
<name>A0AAN8XGN7_HALRR</name>
<evidence type="ECO:0000256" key="10">
    <source>
        <dbReference type="ARBA" id="ARBA00023180"/>
    </source>
</evidence>
<evidence type="ECO:0000256" key="3">
    <source>
        <dbReference type="ARBA" id="ARBA00022676"/>
    </source>
</evidence>
<evidence type="ECO:0000256" key="2">
    <source>
        <dbReference type="ARBA" id="ARBA00008661"/>
    </source>
</evidence>
<protein>
    <recommendedName>
        <fullName evidence="11">Hexosyltransferase</fullName>
        <ecNumber evidence="11">2.4.1.-</ecNumber>
    </recommendedName>
</protein>
<comment type="similarity">
    <text evidence="2 11">Belongs to the glycosyltransferase 31 family.</text>
</comment>
<reference evidence="12 13" key="1">
    <citation type="submission" date="2023-11" db="EMBL/GenBank/DDBJ databases">
        <title>Halocaridina rubra genome assembly.</title>
        <authorList>
            <person name="Smith C."/>
        </authorList>
    </citation>
    <scope>NUCLEOTIDE SEQUENCE [LARGE SCALE GENOMIC DNA]</scope>
    <source>
        <strain evidence="12">EP-1</strain>
        <tissue evidence="12">Whole</tissue>
    </source>
</reference>
<keyword evidence="3 11" id="KW-0328">Glycosyltransferase</keyword>
<keyword evidence="7" id="KW-1133">Transmembrane helix</keyword>
<dbReference type="Proteomes" id="UP001381693">
    <property type="component" value="Unassembled WGS sequence"/>
</dbReference>
<evidence type="ECO:0000256" key="1">
    <source>
        <dbReference type="ARBA" id="ARBA00004323"/>
    </source>
</evidence>
<accession>A0AAN8XGN7</accession>
<dbReference type="GO" id="GO:0000139">
    <property type="term" value="C:Golgi membrane"/>
    <property type="evidence" value="ECO:0007669"/>
    <property type="project" value="UniProtKB-SubCell"/>
</dbReference>
<evidence type="ECO:0000256" key="5">
    <source>
        <dbReference type="ARBA" id="ARBA00022692"/>
    </source>
</evidence>
<comment type="subcellular location">
    <subcellularLocation>
        <location evidence="1 11">Golgi apparatus membrane</location>
        <topology evidence="1 11">Single-pass type II membrane protein</topology>
    </subcellularLocation>
</comment>
<dbReference type="PANTHER" id="PTHR11214">
    <property type="entry name" value="BETA-1,3-N-ACETYLGLUCOSAMINYLTRANSFERASE"/>
    <property type="match status" value="1"/>
</dbReference>
<dbReference type="EC" id="2.4.1.-" evidence="11"/>
<dbReference type="InterPro" id="IPR002659">
    <property type="entry name" value="Glyco_trans_31"/>
</dbReference>
<sequence>VQMRSPELAIWKTEFTNSYKSDETNKRKLSDIKESLEQSRLTTNTADKTKLGRRRRAHVVNDTLRSDFSKEETANESTFNKGTKTEDDLHDLIANNGTLQIEEDEKDNVQGFPYKYLINEDRACDQKMDIINIVPISPCNHHSRFMIRKMWGNKRLQPHSGMKTLFLLGRTNMSRIQRYVEEESRKFHDILQMDFLDSYRNLTLKTLTILHWTKSFCPSVKWILKSDDDVFVNPFGLRKFLEGREYCDFVCRLNENLKVCRSPEYCPSKWVVSRDQYPYRYYPLYCNGPAYVINSRIIEKLFKRADKYHPFEMEDAYYTGIIAKGLNPRYRKLSSRRFPSQPKQMKSNHWNGYTLLLNIDDEKYINATDLWNKVLWHRYGNWTQGDDESST</sequence>
<keyword evidence="9" id="KW-0472">Membrane</keyword>
<keyword evidence="4" id="KW-0808">Transferase</keyword>
<dbReference type="Pfam" id="PF01762">
    <property type="entry name" value="Galactosyl_T"/>
    <property type="match status" value="1"/>
</dbReference>
<keyword evidence="8 11" id="KW-0333">Golgi apparatus</keyword>
<keyword evidence="5" id="KW-0812">Transmembrane</keyword>
<feature type="non-terminal residue" evidence="12">
    <location>
        <position position="1"/>
    </location>
</feature>
<evidence type="ECO:0000313" key="12">
    <source>
        <dbReference type="EMBL" id="KAK7083937.1"/>
    </source>
</evidence>
<evidence type="ECO:0000256" key="11">
    <source>
        <dbReference type="RuleBase" id="RU363063"/>
    </source>
</evidence>
<dbReference type="FunFam" id="3.90.550.50:FF:000001">
    <property type="entry name" value="Hexosyltransferase"/>
    <property type="match status" value="1"/>
</dbReference>
<evidence type="ECO:0000313" key="13">
    <source>
        <dbReference type="Proteomes" id="UP001381693"/>
    </source>
</evidence>
<keyword evidence="13" id="KW-1185">Reference proteome</keyword>
<keyword evidence="10" id="KW-0325">Glycoprotein</keyword>
<dbReference type="PANTHER" id="PTHR11214:SF314">
    <property type="entry name" value="HEXOSYLTRANSFERASE"/>
    <property type="match status" value="1"/>
</dbReference>
<proteinExistence type="inferred from homology"/>
<dbReference type="Gene3D" id="3.90.550.50">
    <property type="match status" value="1"/>
</dbReference>
<gene>
    <name evidence="12" type="primary">B3GALT4_2</name>
    <name evidence="12" type="ORF">SK128_002165</name>
</gene>
<evidence type="ECO:0000256" key="6">
    <source>
        <dbReference type="ARBA" id="ARBA00022968"/>
    </source>
</evidence>
<dbReference type="EMBL" id="JAXCGZ010002410">
    <property type="protein sequence ID" value="KAK7083937.1"/>
    <property type="molecule type" value="Genomic_DNA"/>
</dbReference>
<dbReference type="GO" id="GO:0016758">
    <property type="term" value="F:hexosyltransferase activity"/>
    <property type="evidence" value="ECO:0007669"/>
    <property type="project" value="InterPro"/>
</dbReference>
<organism evidence="12 13">
    <name type="scientific">Halocaridina rubra</name>
    <name type="common">Hawaiian red shrimp</name>
    <dbReference type="NCBI Taxonomy" id="373956"/>
    <lineage>
        <taxon>Eukaryota</taxon>
        <taxon>Metazoa</taxon>
        <taxon>Ecdysozoa</taxon>
        <taxon>Arthropoda</taxon>
        <taxon>Crustacea</taxon>
        <taxon>Multicrustacea</taxon>
        <taxon>Malacostraca</taxon>
        <taxon>Eumalacostraca</taxon>
        <taxon>Eucarida</taxon>
        <taxon>Decapoda</taxon>
        <taxon>Pleocyemata</taxon>
        <taxon>Caridea</taxon>
        <taxon>Atyoidea</taxon>
        <taxon>Atyidae</taxon>
        <taxon>Halocaridina</taxon>
    </lineage>
</organism>